<dbReference type="EnsemblMetazoa" id="BGLB021714-RA">
    <property type="protein sequence ID" value="BGLB021714-PA"/>
    <property type="gene ID" value="BGLB021714"/>
</dbReference>
<organism evidence="2 3">
    <name type="scientific">Biomphalaria glabrata</name>
    <name type="common">Bloodfluke planorb</name>
    <name type="synonym">Freshwater snail</name>
    <dbReference type="NCBI Taxonomy" id="6526"/>
    <lineage>
        <taxon>Eukaryota</taxon>
        <taxon>Metazoa</taxon>
        <taxon>Spiralia</taxon>
        <taxon>Lophotrochozoa</taxon>
        <taxon>Mollusca</taxon>
        <taxon>Gastropoda</taxon>
        <taxon>Heterobranchia</taxon>
        <taxon>Euthyneura</taxon>
        <taxon>Panpulmonata</taxon>
        <taxon>Hygrophila</taxon>
        <taxon>Lymnaeoidea</taxon>
        <taxon>Planorbidae</taxon>
        <taxon>Biomphalaria</taxon>
    </lineage>
</organism>
<dbReference type="KEGG" id="bgt:106060736"/>
<evidence type="ECO:0008006" key="4">
    <source>
        <dbReference type="Google" id="ProtNLM"/>
    </source>
</evidence>
<gene>
    <name evidence="2" type="primary">106060736</name>
</gene>
<reference evidence="2" key="1">
    <citation type="submission" date="2020-05" db="UniProtKB">
        <authorList>
            <consortium name="EnsemblMetazoa"/>
        </authorList>
    </citation>
    <scope>IDENTIFICATION</scope>
    <source>
        <strain evidence="2">BB02</strain>
    </source>
</reference>
<dbReference type="OrthoDB" id="6157973at2759"/>
<evidence type="ECO:0000256" key="1">
    <source>
        <dbReference type="SAM" id="SignalP"/>
    </source>
</evidence>
<dbReference type="VEuPathDB" id="VectorBase:BGLB021714"/>
<keyword evidence="1" id="KW-0732">Signal</keyword>
<dbReference type="Proteomes" id="UP000076420">
    <property type="component" value="Unassembled WGS sequence"/>
</dbReference>
<dbReference type="AlphaFoldDB" id="A0A2C9KNK7"/>
<proteinExistence type="predicted"/>
<name>A0A2C9KNK7_BIOGL</name>
<evidence type="ECO:0000313" key="2">
    <source>
        <dbReference type="EnsemblMetazoa" id="BGLB021714-PA"/>
    </source>
</evidence>
<feature type="signal peptide" evidence="1">
    <location>
        <begin position="1"/>
        <end position="19"/>
    </location>
</feature>
<accession>A0A2C9KNK7</accession>
<feature type="chain" id="PRO_5012767754" description="WAP domain-containing protein" evidence="1">
    <location>
        <begin position="20"/>
        <end position="104"/>
    </location>
</feature>
<evidence type="ECO:0000313" key="3">
    <source>
        <dbReference type="Proteomes" id="UP000076420"/>
    </source>
</evidence>
<dbReference type="VEuPathDB" id="VectorBase:BGLAX_048979"/>
<sequence length="104" mass="10986">MMCFAIVFVLLIGAPVGMSAGKIGLCAEMCNSGWLLRSLGASSCPEGYECRSNGCGHACVRIVGITALSEPCPPYCECPEGKRCYVGNNICGFNCGVSIRMCLY</sequence>
<protein>
    <recommendedName>
        <fullName evidence="4">WAP domain-containing protein</fullName>
    </recommendedName>
</protein>